<sequence length="113" mass="13477">MLQQEALVIHEQKLGEDHLDTAQSLNDLALLYHYQGKYMKAQLLYQRALVIYERKIGTNNPRTMGVRKNYLTLLQEMKGTTLQRKQQTKQHLIKPSRVKNTSRKYKNKKRHKR</sequence>
<dbReference type="GO" id="GO:0019894">
    <property type="term" value="F:kinesin binding"/>
    <property type="evidence" value="ECO:0007669"/>
    <property type="project" value="TreeGrafter"/>
</dbReference>
<dbReference type="SUPFAM" id="SSF48452">
    <property type="entry name" value="TPR-like"/>
    <property type="match status" value="1"/>
</dbReference>
<accession>A0A4P6K653</accession>
<keyword evidence="4" id="KW-0493">Microtubule</keyword>
<evidence type="ECO:0000256" key="6">
    <source>
        <dbReference type="ARBA" id="ARBA00022803"/>
    </source>
</evidence>
<evidence type="ECO:0000256" key="9">
    <source>
        <dbReference type="ARBA" id="ARBA00023212"/>
    </source>
</evidence>
<gene>
    <name evidence="12" type="ORF">EPA93_45185</name>
</gene>
<dbReference type="PROSITE" id="PS50005">
    <property type="entry name" value="TPR"/>
    <property type="match status" value="1"/>
</dbReference>
<evidence type="ECO:0000256" key="5">
    <source>
        <dbReference type="ARBA" id="ARBA00022737"/>
    </source>
</evidence>
<evidence type="ECO:0000256" key="2">
    <source>
        <dbReference type="ARBA" id="ARBA00009622"/>
    </source>
</evidence>
<keyword evidence="8" id="KW-0505">Motor protein</keyword>
<protein>
    <submittedName>
        <fullName evidence="12">Tetratricopeptide repeat protein</fullName>
    </submittedName>
</protein>
<evidence type="ECO:0000256" key="7">
    <source>
        <dbReference type="ARBA" id="ARBA00023054"/>
    </source>
</evidence>
<dbReference type="KEGG" id="kbs:EPA93_45185"/>
<keyword evidence="3" id="KW-0963">Cytoplasm</keyword>
<evidence type="ECO:0000256" key="1">
    <source>
        <dbReference type="ARBA" id="ARBA00004245"/>
    </source>
</evidence>
<reference evidence="12 13" key="1">
    <citation type="submission" date="2019-01" db="EMBL/GenBank/DDBJ databases">
        <title>Ktedonosporobacter rubrisoli SCAWS-G2.</title>
        <authorList>
            <person name="Huang Y."/>
            <person name="Yan B."/>
        </authorList>
    </citation>
    <scope>NUCLEOTIDE SEQUENCE [LARGE SCALE GENOMIC DNA]</scope>
    <source>
        <strain evidence="12 13">SCAWS-G2</strain>
    </source>
</reference>
<dbReference type="Proteomes" id="UP000290365">
    <property type="component" value="Chromosome"/>
</dbReference>
<organism evidence="12 13">
    <name type="scientific">Ktedonosporobacter rubrisoli</name>
    <dbReference type="NCBI Taxonomy" id="2509675"/>
    <lineage>
        <taxon>Bacteria</taxon>
        <taxon>Bacillati</taxon>
        <taxon>Chloroflexota</taxon>
        <taxon>Ktedonobacteria</taxon>
        <taxon>Ktedonobacterales</taxon>
        <taxon>Ktedonosporobacteraceae</taxon>
        <taxon>Ktedonosporobacter</taxon>
    </lineage>
</organism>
<dbReference type="InterPro" id="IPR011990">
    <property type="entry name" value="TPR-like_helical_dom_sf"/>
</dbReference>
<keyword evidence="5" id="KW-0677">Repeat</keyword>
<dbReference type="RefSeq" id="WP_129894852.1">
    <property type="nucleotide sequence ID" value="NZ_CP035758.1"/>
</dbReference>
<evidence type="ECO:0000313" key="12">
    <source>
        <dbReference type="EMBL" id="QBD83789.1"/>
    </source>
</evidence>
<dbReference type="GO" id="GO:0007018">
    <property type="term" value="P:microtubule-based movement"/>
    <property type="evidence" value="ECO:0007669"/>
    <property type="project" value="TreeGrafter"/>
</dbReference>
<dbReference type="PANTHER" id="PTHR45783">
    <property type="entry name" value="KINESIN LIGHT CHAIN"/>
    <property type="match status" value="1"/>
</dbReference>
<dbReference type="Gene3D" id="1.25.40.10">
    <property type="entry name" value="Tetratricopeptide repeat domain"/>
    <property type="match status" value="1"/>
</dbReference>
<comment type="subcellular location">
    <subcellularLocation>
        <location evidence="1">Cytoplasm</location>
        <location evidence="1">Cytoskeleton</location>
    </subcellularLocation>
</comment>
<dbReference type="InterPro" id="IPR002151">
    <property type="entry name" value="Kinesin_light"/>
</dbReference>
<evidence type="ECO:0000256" key="11">
    <source>
        <dbReference type="SAM" id="MobiDB-lite"/>
    </source>
</evidence>
<dbReference type="InterPro" id="IPR019734">
    <property type="entry name" value="TPR_rpt"/>
</dbReference>
<evidence type="ECO:0000256" key="4">
    <source>
        <dbReference type="ARBA" id="ARBA00022701"/>
    </source>
</evidence>
<feature type="region of interest" description="Disordered" evidence="11">
    <location>
        <begin position="81"/>
        <end position="113"/>
    </location>
</feature>
<keyword evidence="6 10" id="KW-0802">TPR repeat</keyword>
<feature type="repeat" description="TPR" evidence="10">
    <location>
        <begin position="22"/>
        <end position="55"/>
    </location>
</feature>
<feature type="compositionally biased region" description="Basic residues" evidence="11">
    <location>
        <begin position="86"/>
        <end position="113"/>
    </location>
</feature>
<comment type="similarity">
    <text evidence="2">Belongs to the kinesin light chain family.</text>
</comment>
<evidence type="ECO:0000313" key="13">
    <source>
        <dbReference type="Proteomes" id="UP000290365"/>
    </source>
</evidence>
<dbReference type="Pfam" id="PF13424">
    <property type="entry name" value="TPR_12"/>
    <property type="match status" value="1"/>
</dbReference>
<dbReference type="EMBL" id="CP035758">
    <property type="protein sequence ID" value="QBD83789.1"/>
    <property type="molecule type" value="Genomic_DNA"/>
</dbReference>
<evidence type="ECO:0000256" key="10">
    <source>
        <dbReference type="PROSITE-ProRule" id="PRU00339"/>
    </source>
</evidence>
<keyword evidence="7" id="KW-0175">Coiled coil</keyword>
<dbReference type="GO" id="GO:0005871">
    <property type="term" value="C:kinesin complex"/>
    <property type="evidence" value="ECO:0007669"/>
    <property type="project" value="InterPro"/>
</dbReference>
<proteinExistence type="inferred from homology"/>
<dbReference type="OrthoDB" id="140906at2"/>
<keyword evidence="9" id="KW-0206">Cytoskeleton</keyword>
<dbReference type="GO" id="GO:0005737">
    <property type="term" value="C:cytoplasm"/>
    <property type="evidence" value="ECO:0007669"/>
    <property type="project" value="TreeGrafter"/>
</dbReference>
<dbReference type="GO" id="GO:0005874">
    <property type="term" value="C:microtubule"/>
    <property type="evidence" value="ECO:0007669"/>
    <property type="project" value="UniProtKB-KW"/>
</dbReference>
<evidence type="ECO:0000256" key="3">
    <source>
        <dbReference type="ARBA" id="ARBA00022490"/>
    </source>
</evidence>
<keyword evidence="13" id="KW-1185">Reference proteome</keyword>
<dbReference type="PANTHER" id="PTHR45783:SF3">
    <property type="entry name" value="KINESIN LIGHT CHAIN"/>
    <property type="match status" value="1"/>
</dbReference>
<dbReference type="AlphaFoldDB" id="A0A4P6K653"/>
<name>A0A4P6K653_KTERU</name>
<evidence type="ECO:0000256" key="8">
    <source>
        <dbReference type="ARBA" id="ARBA00023175"/>
    </source>
</evidence>